<dbReference type="InterPro" id="IPR036396">
    <property type="entry name" value="Cyt_P450_sf"/>
</dbReference>
<dbReference type="GO" id="GO:0020037">
    <property type="term" value="F:heme binding"/>
    <property type="evidence" value="ECO:0007669"/>
    <property type="project" value="InterPro"/>
</dbReference>
<proteinExistence type="inferred from homology"/>
<comment type="cofactor">
    <cofactor evidence="7">
        <name>heme</name>
        <dbReference type="ChEBI" id="CHEBI:30413"/>
    </cofactor>
</comment>
<keyword evidence="6 8" id="KW-0503">Monooxygenase</keyword>
<evidence type="ECO:0000256" key="2">
    <source>
        <dbReference type="ARBA" id="ARBA00022617"/>
    </source>
</evidence>
<keyword evidence="2 7" id="KW-0349">Heme</keyword>
<dbReference type="GO" id="GO:0016705">
    <property type="term" value="F:oxidoreductase activity, acting on paired donors, with incorporation or reduction of molecular oxygen"/>
    <property type="evidence" value="ECO:0007669"/>
    <property type="project" value="InterPro"/>
</dbReference>
<evidence type="ECO:0000313" key="10">
    <source>
        <dbReference type="Proteomes" id="UP000295382"/>
    </source>
</evidence>
<evidence type="ECO:0000256" key="6">
    <source>
        <dbReference type="ARBA" id="ARBA00023033"/>
    </source>
</evidence>
<dbReference type="GO" id="GO:0005506">
    <property type="term" value="F:iron ion binding"/>
    <property type="evidence" value="ECO:0007669"/>
    <property type="project" value="InterPro"/>
</dbReference>
<accession>A0A4V2UIW9</accession>
<keyword evidence="4 8" id="KW-0560">Oxidoreductase</keyword>
<feature type="binding site" description="axial binding residue" evidence="7">
    <location>
        <position position="414"/>
    </location>
    <ligand>
        <name>heme</name>
        <dbReference type="ChEBI" id="CHEBI:30413"/>
    </ligand>
    <ligandPart>
        <name>Fe</name>
        <dbReference type="ChEBI" id="CHEBI:18248"/>
    </ligandPart>
</feature>
<evidence type="ECO:0000256" key="8">
    <source>
        <dbReference type="RuleBase" id="RU000461"/>
    </source>
</evidence>
<keyword evidence="3 7" id="KW-0479">Metal-binding</keyword>
<name>A0A4V2UIW9_PAULE</name>
<dbReference type="SUPFAM" id="SSF48264">
    <property type="entry name" value="Cytochrome P450"/>
    <property type="match status" value="1"/>
</dbReference>
<reference evidence="9 10" key="1">
    <citation type="submission" date="2019-03" db="EMBL/GenBank/DDBJ databases">
        <title>Genomic Encyclopedia of Type Strains, Phase IV (KMG-IV): sequencing the most valuable type-strain genomes for metagenomic binning, comparative biology and taxonomic classification.</title>
        <authorList>
            <person name="Goeker M."/>
        </authorList>
    </citation>
    <scope>NUCLEOTIDE SEQUENCE [LARGE SCALE GENOMIC DNA]</scope>
    <source>
        <strain evidence="9 10">DSM 7445</strain>
    </source>
</reference>
<evidence type="ECO:0000256" key="5">
    <source>
        <dbReference type="ARBA" id="ARBA00023004"/>
    </source>
</evidence>
<organism evidence="9 10">
    <name type="scientific">Paucimonas lemoignei</name>
    <name type="common">Pseudomonas lemoignei</name>
    <dbReference type="NCBI Taxonomy" id="29443"/>
    <lineage>
        <taxon>Bacteria</taxon>
        <taxon>Pseudomonadati</taxon>
        <taxon>Pseudomonadota</taxon>
        <taxon>Betaproteobacteria</taxon>
        <taxon>Burkholderiales</taxon>
        <taxon>Burkholderiaceae</taxon>
        <taxon>Paucimonas</taxon>
    </lineage>
</organism>
<keyword evidence="5 7" id="KW-0408">Iron</keyword>
<dbReference type="PANTHER" id="PTHR24291">
    <property type="entry name" value="CYTOCHROME P450 FAMILY 4"/>
    <property type="match status" value="1"/>
</dbReference>
<dbReference type="InterPro" id="IPR001128">
    <property type="entry name" value="Cyt_P450"/>
</dbReference>
<dbReference type="OrthoDB" id="9764248at2"/>
<dbReference type="Pfam" id="PF00067">
    <property type="entry name" value="p450"/>
    <property type="match status" value="1"/>
</dbReference>
<gene>
    <name evidence="9" type="ORF">EDC30_10342</name>
</gene>
<evidence type="ECO:0000256" key="3">
    <source>
        <dbReference type="ARBA" id="ARBA00022723"/>
    </source>
</evidence>
<dbReference type="RefSeq" id="WP_132257833.1">
    <property type="nucleotide sequence ID" value="NZ_SLZQ01000003.1"/>
</dbReference>
<dbReference type="PROSITE" id="PS00086">
    <property type="entry name" value="CYTOCHROME_P450"/>
    <property type="match status" value="1"/>
</dbReference>
<dbReference type="EMBL" id="SLZQ01000003">
    <property type="protein sequence ID" value="TCS37750.1"/>
    <property type="molecule type" value="Genomic_DNA"/>
</dbReference>
<dbReference type="InterPro" id="IPR002401">
    <property type="entry name" value="Cyt_P450_E_grp-I"/>
</dbReference>
<evidence type="ECO:0000256" key="7">
    <source>
        <dbReference type="PIRSR" id="PIRSR602401-1"/>
    </source>
</evidence>
<keyword evidence="10" id="KW-1185">Reference proteome</keyword>
<evidence type="ECO:0000256" key="1">
    <source>
        <dbReference type="ARBA" id="ARBA00010617"/>
    </source>
</evidence>
<evidence type="ECO:0000313" key="9">
    <source>
        <dbReference type="EMBL" id="TCS37750.1"/>
    </source>
</evidence>
<dbReference type="PRINTS" id="PR00463">
    <property type="entry name" value="EP450I"/>
</dbReference>
<dbReference type="PANTHER" id="PTHR24291:SF50">
    <property type="entry name" value="BIFUNCTIONAL ALBAFLAVENONE MONOOXYGENASE_TERPENE SYNTHASE"/>
    <property type="match status" value="1"/>
</dbReference>
<dbReference type="InterPro" id="IPR050196">
    <property type="entry name" value="Cytochrome_P450_Monoox"/>
</dbReference>
<protein>
    <submittedName>
        <fullName evidence="9">Cytochrome P450</fullName>
    </submittedName>
</protein>
<dbReference type="Proteomes" id="UP000295382">
    <property type="component" value="Unassembled WGS sequence"/>
</dbReference>
<dbReference type="PRINTS" id="PR00385">
    <property type="entry name" value="P450"/>
</dbReference>
<sequence>MDTTVSINTNKVPPGPQTRWLGLPMLRAMQKDALGAGTQLRDDFGDAVHFRMAGQSYYYFFSPELIRELLVEHMDDFIRHERPIEVFSQVYGDNVLTTEGERWKRQRRILMPGFLPKRMAGYVGLITDATVDGLQASLPQTSGASTTIDVDSFTTTLTMDVILRVLFSHKATEAESRKAFDATRTLEHQGMRELFWPKTPPDWFPYPGRTEKLHAKAALKNLIQSQIDLRRQAAGDHAEKTDYLAMLLAAHDEEAQNAASATLTNEEICDNCMVLFAAGHDTTATVLTWWIGLMARHPEYAAKVRQEVEEAIGDRNPTTDELSRLKWTNASIKEAMRLYPPTPNLFFRRALRDVAIGGWHVSKGASINIPVWHVHHDARWYPEPETFRPERFMPNAPEIPRGAYLPFGAGPRVCIGQHLATIEMALVAVFLIRQFDFALAEGAALPKPKIDMVLKPEKTLQVTFTRR</sequence>
<dbReference type="Gene3D" id="1.10.630.10">
    <property type="entry name" value="Cytochrome P450"/>
    <property type="match status" value="1"/>
</dbReference>
<evidence type="ECO:0000256" key="4">
    <source>
        <dbReference type="ARBA" id="ARBA00023002"/>
    </source>
</evidence>
<dbReference type="GO" id="GO:0004497">
    <property type="term" value="F:monooxygenase activity"/>
    <property type="evidence" value="ECO:0007669"/>
    <property type="project" value="UniProtKB-KW"/>
</dbReference>
<comment type="similarity">
    <text evidence="1 8">Belongs to the cytochrome P450 family.</text>
</comment>
<comment type="caution">
    <text evidence="9">The sequence shown here is derived from an EMBL/GenBank/DDBJ whole genome shotgun (WGS) entry which is preliminary data.</text>
</comment>
<dbReference type="AlphaFoldDB" id="A0A4V2UIW9"/>
<dbReference type="InterPro" id="IPR017972">
    <property type="entry name" value="Cyt_P450_CS"/>
</dbReference>